<evidence type="ECO:0000313" key="4">
    <source>
        <dbReference type="Proteomes" id="UP000427373"/>
    </source>
</evidence>
<evidence type="ECO:0008006" key="6">
    <source>
        <dbReference type="Google" id="ProtNLM"/>
    </source>
</evidence>
<accession>A0A650CG73</accession>
<evidence type="ECO:0000313" key="5">
    <source>
        <dbReference type="Proteomes" id="UP000582213"/>
    </source>
</evidence>
<name>A0A650CG73_SULOH</name>
<organism evidence="3 4">
    <name type="scientific">Sulfurisphaera ohwakuensis</name>
    <dbReference type="NCBI Taxonomy" id="69656"/>
    <lineage>
        <taxon>Archaea</taxon>
        <taxon>Thermoproteota</taxon>
        <taxon>Thermoprotei</taxon>
        <taxon>Sulfolobales</taxon>
        <taxon>Sulfolobaceae</taxon>
        <taxon>Sulfurisphaera</taxon>
    </lineage>
</organism>
<keyword evidence="1" id="KW-0472">Membrane</keyword>
<keyword evidence="1" id="KW-0812">Transmembrane</keyword>
<dbReference type="Proteomes" id="UP000582213">
    <property type="component" value="Unassembled WGS sequence"/>
</dbReference>
<evidence type="ECO:0000313" key="2">
    <source>
        <dbReference type="EMBL" id="MBB5254093.1"/>
    </source>
</evidence>
<dbReference type="EMBL" id="CP045484">
    <property type="protein sequence ID" value="QGR16685.1"/>
    <property type="molecule type" value="Genomic_DNA"/>
</dbReference>
<dbReference type="KEGG" id="soh:D1869_05415"/>
<evidence type="ECO:0000313" key="3">
    <source>
        <dbReference type="EMBL" id="QGR16685.1"/>
    </source>
</evidence>
<gene>
    <name evidence="3" type="ORF">D1869_05415</name>
    <name evidence="2" type="ORF">HNQ62_001866</name>
</gene>
<evidence type="ECO:0000256" key="1">
    <source>
        <dbReference type="SAM" id="Phobius"/>
    </source>
</evidence>
<protein>
    <recommendedName>
        <fullName evidence="6">Flagellin</fullName>
    </recommendedName>
</protein>
<sequence>MAEGIVTTFMIVIAVLVIGLVIFGFSSALLAPKEAFAIAQHQAAQLASQTTISVGPFLVSNSQGSLVIEAYDPSYSGNYYVYVFLIPSYLITSAGVVTPNDQFAVNLPFQVYLANGNLATQTTITSVYDINGNELYQGSLSVYEIPSNTPVTINIQNVPNSGNGYYIIVWLIYTNGINSFRIGYAYTGLPGVT</sequence>
<feature type="transmembrane region" description="Helical" evidence="1">
    <location>
        <begin position="6"/>
        <end position="31"/>
    </location>
</feature>
<dbReference type="GeneID" id="42800661"/>
<reference evidence="2 5" key="2">
    <citation type="submission" date="2020-08" db="EMBL/GenBank/DDBJ databases">
        <title>Genomic Encyclopedia of Type Strains, Phase IV (KMG-IV): sequencing the most valuable type-strain genomes for metagenomic binning, comparative biology and taxonomic classification.</title>
        <authorList>
            <person name="Goeker M."/>
        </authorList>
    </citation>
    <scope>NUCLEOTIDE SEQUENCE [LARGE SCALE GENOMIC DNA]</scope>
    <source>
        <strain evidence="2 5">DSM 12421</strain>
    </source>
</reference>
<proteinExistence type="predicted"/>
<dbReference type="AlphaFoldDB" id="A0A650CG73"/>
<dbReference type="EMBL" id="JACHFY010000010">
    <property type="protein sequence ID" value="MBB5254093.1"/>
    <property type="molecule type" value="Genomic_DNA"/>
</dbReference>
<dbReference type="RefSeq" id="WP_156014239.1">
    <property type="nucleotide sequence ID" value="NZ_CP045484.1"/>
</dbReference>
<dbReference type="OrthoDB" id="34305at2157"/>
<dbReference type="Proteomes" id="UP000427373">
    <property type="component" value="Chromosome"/>
</dbReference>
<keyword evidence="4" id="KW-1185">Reference proteome</keyword>
<reference evidence="3 4" key="1">
    <citation type="submission" date="2019-10" db="EMBL/GenBank/DDBJ databases">
        <title>Genome Sequences from Six Type Strain Members of the Archaeal Family Sulfolobaceae: Acidianus ambivalens, Acidianus infernus, Metallosphaera prunae, Stygiolobus azoricus, Sulfolobus metallicus, and Sulfurisphaera ohwakuensis.</title>
        <authorList>
            <person name="Counts J.A."/>
            <person name="Kelly R.M."/>
        </authorList>
    </citation>
    <scope>NUCLEOTIDE SEQUENCE [LARGE SCALE GENOMIC DNA]</scope>
    <source>
        <strain evidence="3 4">TA-1</strain>
    </source>
</reference>
<keyword evidence="1" id="KW-1133">Transmembrane helix</keyword>